<feature type="transmembrane region" description="Helical" evidence="1">
    <location>
        <begin position="12"/>
        <end position="29"/>
    </location>
</feature>
<comment type="caution">
    <text evidence="2">The sequence shown here is derived from an EMBL/GenBank/DDBJ whole genome shotgun (WGS) entry which is preliminary data.</text>
</comment>
<organism evidence="2 3">
    <name type="scientific">Streptomyces spororaveus</name>
    <dbReference type="NCBI Taxonomy" id="284039"/>
    <lineage>
        <taxon>Bacteria</taxon>
        <taxon>Bacillati</taxon>
        <taxon>Actinomycetota</taxon>
        <taxon>Actinomycetes</taxon>
        <taxon>Kitasatosporales</taxon>
        <taxon>Streptomycetaceae</taxon>
        <taxon>Streptomyces</taxon>
    </lineage>
</organism>
<name>A0ABQ3T6M7_9ACTN</name>
<evidence type="ECO:0008006" key="4">
    <source>
        <dbReference type="Google" id="ProtNLM"/>
    </source>
</evidence>
<evidence type="ECO:0000313" key="3">
    <source>
        <dbReference type="Proteomes" id="UP000608522"/>
    </source>
</evidence>
<accession>A0ABQ3T6M7</accession>
<sequence>MPRPSSTGRVSPLFVFGAVLTAAGTALYLHPGPGLPLLALGASALAATVAVWLSARQR</sequence>
<evidence type="ECO:0000313" key="2">
    <source>
        <dbReference type="EMBL" id="GHI75812.1"/>
    </source>
</evidence>
<keyword evidence="1" id="KW-0812">Transmembrane</keyword>
<proteinExistence type="predicted"/>
<keyword evidence="1" id="KW-1133">Transmembrane helix</keyword>
<keyword evidence="1" id="KW-0472">Membrane</keyword>
<reference evidence="3" key="1">
    <citation type="submission" date="2023-07" db="EMBL/GenBank/DDBJ databases">
        <title>Whole genome shotgun sequence of Streptomyces spororaveus NBRC 15456.</title>
        <authorList>
            <person name="Komaki H."/>
            <person name="Tamura T."/>
        </authorList>
    </citation>
    <scope>NUCLEOTIDE SEQUENCE [LARGE SCALE GENOMIC DNA]</scope>
    <source>
        <strain evidence="3">NBRC 15456</strain>
    </source>
</reference>
<dbReference type="RefSeq" id="WP_202204136.1">
    <property type="nucleotide sequence ID" value="NZ_BAAATO010000011.1"/>
</dbReference>
<dbReference type="EMBL" id="BNED01000005">
    <property type="protein sequence ID" value="GHI75812.1"/>
    <property type="molecule type" value="Genomic_DNA"/>
</dbReference>
<dbReference type="Proteomes" id="UP000608522">
    <property type="component" value="Unassembled WGS sequence"/>
</dbReference>
<feature type="transmembrane region" description="Helical" evidence="1">
    <location>
        <begin position="35"/>
        <end position="55"/>
    </location>
</feature>
<keyword evidence="3" id="KW-1185">Reference proteome</keyword>
<protein>
    <recommendedName>
        <fullName evidence="4">Secreted protein with PEP-CTERM sorting signal</fullName>
    </recommendedName>
</protein>
<evidence type="ECO:0000256" key="1">
    <source>
        <dbReference type="SAM" id="Phobius"/>
    </source>
</evidence>
<gene>
    <name evidence="2" type="ORF">Sspor_13730</name>
</gene>